<dbReference type="InterPro" id="IPR036397">
    <property type="entry name" value="RNaseH_sf"/>
</dbReference>
<keyword evidence="3" id="KW-1185">Reference proteome</keyword>
<dbReference type="SUPFAM" id="SSF53098">
    <property type="entry name" value="Ribonuclease H-like"/>
    <property type="match status" value="1"/>
</dbReference>
<dbReference type="AlphaFoldDB" id="A0A4Y2D370"/>
<accession>A0A4Y2D370</accession>
<gene>
    <name evidence="2" type="ORF">AVEN_243005_1</name>
</gene>
<proteinExistence type="predicted"/>
<comment type="caution">
    <text evidence="2">The sequence shown here is derived from an EMBL/GenBank/DDBJ whole genome shotgun (WGS) entry which is preliminary data.</text>
</comment>
<dbReference type="Gene3D" id="3.30.420.10">
    <property type="entry name" value="Ribonuclease H-like superfamily/Ribonuclease H"/>
    <property type="match status" value="1"/>
</dbReference>
<reference evidence="2 3" key="1">
    <citation type="journal article" date="2019" name="Sci. Rep.">
        <title>Orb-weaving spider Araneus ventricosus genome elucidates the spidroin gene catalogue.</title>
        <authorList>
            <person name="Kono N."/>
            <person name="Nakamura H."/>
            <person name="Ohtoshi R."/>
            <person name="Moran D.A.P."/>
            <person name="Shinohara A."/>
            <person name="Yoshida Y."/>
            <person name="Fujiwara M."/>
            <person name="Mori M."/>
            <person name="Tomita M."/>
            <person name="Arakawa K."/>
        </authorList>
    </citation>
    <scope>NUCLEOTIDE SEQUENCE [LARGE SCALE GENOMIC DNA]</scope>
</reference>
<sequence>MVAIGEAVNYCKRRQIAKVNIISDSRSALVSIKSLEENRKFILDIKNSLDDTNNNVLLWWTKAHAGNKGNEETITLLRKPLRNKKSIFISARPNNRGKRK</sequence>
<dbReference type="OrthoDB" id="8058917at2759"/>
<dbReference type="EMBL" id="BGPR01000295">
    <property type="protein sequence ID" value="GBM11131.1"/>
    <property type="molecule type" value="Genomic_DNA"/>
</dbReference>
<name>A0A4Y2D370_ARAVE</name>
<dbReference type="InterPro" id="IPR002156">
    <property type="entry name" value="RNaseH_domain"/>
</dbReference>
<feature type="domain" description="RNase H type-1" evidence="1">
    <location>
        <begin position="1"/>
        <end position="82"/>
    </location>
</feature>
<dbReference type="PROSITE" id="PS50879">
    <property type="entry name" value="RNASE_H_1"/>
    <property type="match status" value="1"/>
</dbReference>
<protein>
    <recommendedName>
        <fullName evidence="1">RNase H type-1 domain-containing protein</fullName>
    </recommendedName>
</protein>
<dbReference type="GO" id="GO:0004523">
    <property type="term" value="F:RNA-DNA hybrid ribonuclease activity"/>
    <property type="evidence" value="ECO:0007669"/>
    <property type="project" value="InterPro"/>
</dbReference>
<dbReference type="InterPro" id="IPR012337">
    <property type="entry name" value="RNaseH-like_sf"/>
</dbReference>
<evidence type="ECO:0000313" key="2">
    <source>
        <dbReference type="EMBL" id="GBM11131.1"/>
    </source>
</evidence>
<evidence type="ECO:0000259" key="1">
    <source>
        <dbReference type="PROSITE" id="PS50879"/>
    </source>
</evidence>
<dbReference type="GO" id="GO:0003676">
    <property type="term" value="F:nucleic acid binding"/>
    <property type="evidence" value="ECO:0007669"/>
    <property type="project" value="InterPro"/>
</dbReference>
<dbReference type="Proteomes" id="UP000499080">
    <property type="component" value="Unassembled WGS sequence"/>
</dbReference>
<organism evidence="2 3">
    <name type="scientific">Araneus ventricosus</name>
    <name type="common">Orbweaver spider</name>
    <name type="synonym">Epeira ventricosa</name>
    <dbReference type="NCBI Taxonomy" id="182803"/>
    <lineage>
        <taxon>Eukaryota</taxon>
        <taxon>Metazoa</taxon>
        <taxon>Ecdysozoa</taxon>
        <taxon>Arthropoda</taxon>
        <taxon>Chelicerata</taxon>
        <taxon>Arachnida</taxon>
        <taxon>Araneae</taxon>
        <taxon>Araneomorphae</taxon>
        <taxon>Entelegynae</taxon>
        <taxon>Araneoidea</taxon>
        <taxon>Araneidae</taxon>
        <taxon>Araneus</taxon>
    </lineage>
</organism>
<evidence type="ECO:0000313" key="3">
    <source>
        <dbReference type="Proteomes" id="UP000499080"/>
    </source>
</evidence>